<keyword evidence="2" id="KW-0560">Oxidoreductase</keyword>
<dbReference type="SUPFAM" id="SSF51735">
    <property type="entry name" value="NAD(P)-binding Rossmann-fold domains"/>
    <property type="match status" value="1"/>
</dbReference>
<dbReference type="InterPro" id="IPR036291">
    <property type="entry name" value="NAD(P)-bd_dom_sf"/>
</dbReference>
<dbReference type="GO" id="GO:0016020">
    <property type="term" value="C:membrane"/>
    <property type="evidence" value="ECO:0007669"/>
    <property type="project" value="TreeGrafter"/>
</dbReference>
<reference evidence="6" key="1">
    <citation type="submission" date="2017-09" db="EMBL/GenBank/DDBJ databases">
        <authorList>
            <person name="Varghese N."/>
            <person name="Submissions S."/>
        </authorList>
    </citation>
    <scope>NUCLEOTIDE SEQUENCE [LARGE SCALE GENOMIC DNA]</scope>
    <source>
        <strain evidence="6">USBA 140</strain>
    </source>
</reference>
<gene>
    <name evidence="5" type="ORF">SAMN05421508_101503</name>
</gene>
<feature type="domain" description="Ketoreductase" evidence="4">
    <location>
        <begin position="9"/>
        <end position="189"/>
    </location>
</feature>
<dbReference type="Gene3D" id="3.40.50.720">
    <property type="entry name" value="NAD(P)-binding Rossmann-like Domain"/>
    <property type="match status" value="1"/>
</dbReference>
<dbReference type="GO" id="GO:0016491">
    <property type="term" value="F:oxidoreductase activity"/>
    <property type="evidence" value="ECO:0007669"/>
    <property type="project" value="UniProtKB-KW"/>
</dbReference>
<dbReference type="Pfam" id="PF00106">
    <property type="entry name" value="adh_short"/>
    <property type="match status" value="1"/>
</dbReference>
<dbReference type="PRINTS" id="PR00081">
    <property type="entry name" value="GDHRDH"/>
</dbReference>
<evidence type="ECO:0000259" key="4">
    <source>
        <dbReference type="SMART" id="SM00822"/>
    </source>
</evidence>
<evidence type="ECO:0000256" key="3">
    <source>
        <dbReference type="SAM" id="Phobius"/>
    </source>
</evidence>
<proteinExistence type="inferred from homology"/>
<dbReference type="EMBL" id="OCNJ01000001">
    <property type="protein sequence ID" value="SOD90292.1"/>
    <property type="molecule type" value="Genomic_DNA"/>
</dbReference>
<dbReference type="InterPro" id="IPR057326">
    <property type="entry name" value="KR_dom"/>
</dbReference>
<feature type="transmembrane region" description="Helical" evidence="3">
    <location>
        <begin position="228"/>
        <end position="246"/>
    </location>
</feature>
<dbReference type="PANTHER" id="PTHR44196:SF1">
    <property type="entry name" value="DEHYDROGENASE_REDUCTASE SDR FAMILY MEMBER 7B"/>
    <property type="match status" value="1"/>
</dbReference>
<dbReference type="InterPro" id="IPR002347">
    <property type="entry name" value="SDR_fam"/>
</dbReference>
<comment type="similarity">
    <text evidence="1">Belongs to the short-chain dehydrogenases/reductases (SDR) family.</text>
</comment>
<dbReference type="OrthoDB" id="335726at2"/>
<keyword evidence="6" id="KW-1185">Reference proteome</keyword>
<organism evidence="5 6">
    <name type="scientific">Caenispirillum bisanense</name>
    <dbReference type="NCBI Taxonomy" id="414052"/>
    <lineage>
        <taxon>Bacteria</taxon>
        <taxon>Pseudomonadati</taxon>
        <taxon>Pseudomonadota</taxon>
        <taxon>Alphaproteobacteria</taxon>
        <taxon>Rhodospirillales</taxon>
        <taxon>Novispirillaceae</taxon>
        <taxon>Caenispirillum</taxon>
    </lineage>
</organism>
<dbReference type="Proteomes" id="UP000219621">
    <property type="component" value="Unassembled WGS sequence"/>
</dbReference>
<evidence type="ECO:0000256" key="2">
    <source>
        <dbReference type="ARBA" id="ARBA00023002"/>
    </source>
</evidence>
<evidence type="ECO:0000256" key="1">
    <source>
        <dbReference type="ARBA" id="ARBA00006484"/>
    </source>
</evidence>
<keyword evidence="3" id="KW-0812">Transmembrane</keyword>
<name>A0A286G483_9PROT</name>
<dbReference type="AlphaFoldDB" id="A0A286G483"/>
<dbReference type="PANTHER" id="PTHR44196">
    <property type="entry name" value="DEHYDROGENASE/REDUCTASE SDR FAMILY MEMBER 7B"/>
    <property type="match status" value="1"/>
</dbReference>
<keyword evidence="3" id="KW-1133">Transmembrane helix</keyword>
<sequence length="253" mass="27395">MSRSASRFRVAWITGAGKGIGRYLALELARRGVTVAASARSAEDLDSLAREDERIRPYPLDVTDATAVAAVAETVERDLGPIDLAVFNAGSHIPVRADALTVEPFRTLVEVNFMGVVHGLAAVVPRFIARRGGHVVVTGSVSGYRGLPSAAAYGATKAAVNNMCEALKPDLDRYGVRISIVNPGFVRTPLTDRNDFPMPFLMEPEDAARRMADGIEVGKFEIVFPRRMALLMKAVSLLPAGLYFALTRRMVRP</sequence>
<dbReference type="RefSeq" id="WP_097277388.1">
    <property type="nucleotide sequence ID" value="NZ_OCNJ01000001.1"/>
</dbReference>
<keyword evidence="3" id="KW-0472">Membrane</keyword>
<evidence type="ECO:0000313" key="6">
    <source>
        <dbReference type="Proteomes" id="UP000219621"/>
    </source>
</evidence>
<evidence type="ECO:0000313" key="5">
    <source>
        <dbReference type="EMBL" id="SOD90292.1"/>
    </source>
</evidence>
<accession>A0A286G483</accession>
<protein>
    <submittedName>
        <fullName evidence="5">Short-chain dehydrogenase</fullName>
    </submittedName>
</protein>
<dbReference type="SMART" id="SM00822">
    <property type="entry name" value="PKS_KR"/>
    <property type="match status" value="1"/>
</dbReference>